<accession>A0A7G9T8Y9</accession>
<organism evidence="2 3">
    <name type="scientific">Pseudoxanthomonas mexicana</name>
    <dbReference type="NCBI Taxonomy" id="128785"/>
    <lineage>
        <taxon>Bacteria</taxon>
        <taxon>Pseudomonadati</taxon>
        <taxon>Pseudomonadota</taxon>
        <taxon>Gammaproteobacteria</taxon>
        <taxon>Lysobacterales</taxon>
        <taxon>Lysobacteraceae</taxon>
        <taxon>Pseudoxanthomonas</taxon>
    </lineage>
</organism>
<dbReference type="EMBL" id="CP060731">
    <property type="protein sequence ID" value="QNN76564.1"/>
    <property type="molecule type" value="Genomic_DNA"/>
</dbReference>
<dbReference type="RefSeq" id="WP_187572341.1">
    <property type="nucleotide sequence ID" value="NZ_CP060731.1"/>
</dbReference>
<dbReference type="AlphaFoldDB" id="A0A7G9T8Y9"/>
<evidence type="ECO:0000259" key="1">
    <source>
        <dbReference type="Pfam" id="PF10592"/>
    </source>
</evidence>
<reference evidence="2 3" key="1">
    <citation type="submission" date="2020-08" db="EMBL/GenBank/DDBJ databases">
        <title>Streptomycin Non-resistant strain, P. mexicana.</title>
        <authorList>
            <person name="Ganesh-Kumar S."/>
            <person name="Zhe T."/>
            <person name="Yu Z."/>
            <person name="Min Y."/>
        </authorList>
    </citation>
    <scope>NUCLEOTIDE SEQUENCE [LARGE SCALE GENOMIC DNA]</scope>
    <source>
        <strain evidence="2 3">GTZY2</strain>
    </source>
</reference>
<dbReference type="Pfam" id="PF10592">
    <property type="entry name" value="AIPR"/>
    <property type="match status" value="1"/>
</dbReference>
<proteinExistence type="predicted"/>
<sequence>MEHRILASHVETFSQNAQVDRLPEHKRFEYFTNYTVMSQVHPEAFSEVANLADVDVDRDGTFGLDAVAVFINKSLIRTTADVDDQIKSRNLDVEVVLIQSKTSKSIDSGDVLKFVEGSKDFLRGLEKYSISGDECLRRPAEILSYVFSSSVARYLSANSPVCRLVFAYGGSHEPSAQQIGLVTSCCIDLKAQVADFSEFSFEFWNADRLIHSFKQVENQFEVELRIQNNLALDTIDGVDQAYIGYLRADEFIKLITAPDGEIRRNVFYDNVRDFQGLDNSVNQEIASALSDPDSADKFVLYNNGVTVVSSFLKNLGAHRFILRNYQIVNGCQTSNVLFTKKDEAAFARALIPIKIVHTSNADVVAKIIRANNRQTPVPNEAFLTLDKWHKDLQEYVLLESRRLGESLFYERRSREFSLLDGAPEKKRVIGLHAMVRAFAAVYLQRPHMVMANNPNSILRENVHVFGGGHKFSPYLASAMLVYKINEHANRSASSADLMRFRYHVAMLIAATMAGSRSLPSADSKLADKFCDQIIDVSLNESRFSKAVGTAFLLAERTEKDFLRERDFSRGNSPVRSSDFTEMLIGQIYPSR</sequence>
<name>A0A7G9T8Y9_PSEMX</name>
<protein>
    <submittedName>
        <fullName evidence="2">AIPR family protein</fullName>
    </submittedName>
</protein>
<evidence type="ECO:0000313" key="2">
    <source>
        <dbReference type="EMBL" id="QNN76564.1"/>
    </source>
</evidence>
<dbReference type="GeneID" id="81471592"/>
<feature type="domain" description="Abortive phage infection protein C-terminal" evidence="1">
    <location>
        <begin position="267"/>
        <end position="498"/>
    </location>
</feature>
<evidence type="ECO:0000313" key="3">
    <source>
        <dbReference type="Proteomes" id="UP000515838"/>
    </source>
</evidence>
<dbReference type="Proteomes" id="UP000515838">
    <property type="component" value="Chromosome"/>
</dbReference>
<gene>
    <name evidence="2" type="ORF">IAE60_11455</name>
</gene>
<dbReference type="InterPro" id="IPR018891">
    <property type="entry name" value="AIPR_C"/>
</dbReference>